<reference evidence="2" key="1">
    <citation type="submission" date="2015-11" db="EMBL/GenBank/DDBJ databases">
        <title>De novo transcriptome assembly of four potential Pierce s Disease insect vectors from Arizona vineyards.</title>
        <authorList>
            <person name="Tassone E.E."/>
        </authorList>
    </citation>
    <scope>NUCLEOTIDE SEQUENCE</scope>
</reference>
<feature type="compositionally biased region" description="Polar residues" evidence="1">
    <location>
        <begin position="112"/>
        <end position="121"/>
    </location>
</feature>
<accession>A0A1B6KPI5</accession>
<feature type="non-terminal residue" evidence="2">
    <location>
        <position position="1"/>
    </location>
</feature>
<name>A0A1B6KPI5_9HEMI</name>
<proteinExistence type="predicted"/>
<organism evidence="2">
    <name type="scientific">Graphocephala atropunctata</name>
    <dbReference type="NCBI Taxonomy" id="36148"/>
    <lineage>
        <taxon>Eukaryota</taxon>
        <taxon>Metazoa</taxon>
        <taxon>Ecdysozoa</taxon>
        <taxon>Arthropoda</taxon>
        <taxon>Hexapoda</taxon>
        <taxon>Insecta</taxon>
        <taxon>Pterygota</taxon>
        <taxon>Neoptera</taxon>
        <taxon>Paraneoptera</taxon>
        <taxon>Hemiptera</taxon>
        <taxon>Auchenorrhyncha</taxon>
        <taxon>Membracoidea</taxon>
        <taxon>Cicadellidae</taxon>
        <taxon>Cicadellinae</taxon>
        <taxon>Cicadellini</taxon>
        <taxon>Graphocephala</taxon>
    </lineage>
</organism>
<feature type="compositionally biased region" description="Basic and acidic residues" evidence="1">
    <location>
        <begin position="79"/>
        <end position="89"/>
    </location>
</feature>
<feature type="compositionally biased region" description="Polar residues" evidence="1">
    <location>
        <begin position="59"/>
        <end position="77"/>
    </location>
</feature>
<feature type="compositionally biased region" description="Low complexity" evidence="1">
    <location>
        <begin position="122"/>
        <end position="135"/>
    </location>
</feature>
<dbReference type="EMBL" id="GEBQ01026636">
    <property type="protein sequence ID" value="JAT13341.1"/>
    <property type="molecule type" value="Transcribed_RNA"/>
</dbReference>
<evidence type="ECO:0000256" key="1">
    <source>
        <dbReference type="SAM" id="MobiDB-lite"/>
    </source>
</evidence>
<feature type="region of interest" description="Disordered" evidence="1">
    <location>
        <begin position="112"/>
        <end position="179"/>
    </location>
</feature>
<protein>
    <submittedName>
        <fullName evidence="2">Uncharacterized protein</fullName>
    </submittedName>
</protein>
<sequence>ASILQAAAASAGGLAAVAANYPYPPAYYPPRYTPYPLPRPGPGFPLDMEAPLLPQFSQSSPQFCHLSPTHSDTSGTLSPERRERDRDNSPDDCDGSTSCRCGIINCVTGNSGSPSTGATQFTPPVSLLPPTSAPAAPRPTPPAPVPLLVTSDALVSSKPLSEQPKKLFQPYKTDLSERV</sequence>
<dbReference type="AlphaFoldDB" id="A0A1B6KPI5"/>
<evidence type="ECO:0000313" key="2">
    <source>
        <dbReference type="EMBL" id="JAT13341.1"/>
    </source>
</evidence>
<feature type="region of interest" description="Disordered" evidence="1">
    <location>
        <begin position="59"/>
        <end position="99"/>
    </location>
</feature>
<feature type="compositionally biased region" description="Pro residues" evidence="1">
    <location>
        <begin position="136"/>
        <end position="145"/>
    </location>
</feature>
<gene>
    <name evidence="2" type="ORF">g.49685</name>
</gene>